<feature type="region of interest" description="Disordered" evidence="1">
    <location>
        <begin position="52"/>
        <end position="181"/>
    </location>
</feature>
<sequence>MPTRVQCQQSQNIYLPNSTLKLSLTLKEVKHLPVYYTGSMLQHMHSSALMILPHRRRDPPRERTEAESSSSGEDHETEAESSSTGEDHDRKGESSRERKREAESSRFHHNEAESSKERIAKRGTAEGEKERSGAVDFNGERRGFLEDSIDKRGVAEGEKETSRRGREETESSKEKEKDAYNDTCPITCAACGA</sequence>
<organism evidence="2">
    <name type="scientific">Brassica cretica</name>
    <name type="common">Mustard</name>
    <dbReference type="NCBI Taxonomy" id="69181"/>
    <lineage>
        <taxon>Eukaryota</taxon>
        <taxon>Viridiplantae</taxon>
        <taxon>Streptophyta</taxon>
        <taxon>Embryophyta</taxon>
        <taxon>Tracheophyta</taxon>
        <taxon>Spermatophyta</taxon>
        <taxon>Magnoliopsida</taxon>
        <taxon>eudicotyledons</taxon>
        <taxon>Gunneridae</taxon>
        <taxon>Pentapetalae</taxon>
        <taxon>rosids</taxon>
        <taxon>malvids</taxon>
        <taxon>Brassicales</taxon>
        <taxon>Brassicaceae</taxon>
        <taxon>Brassiceae</taxon>
        <taxon>Brassica</taxon>
    </lineage>
</organism>
<dbReference type="AlphaFoldDB" id="A0A8S9KG55"/>
<feature type="compositionally biased region" description="Basic and acidic residues" evidence="1">
    <location>
        <begin position="85"/>
        <end position="180"/>
    </location>
</feature>
<dbReference type="EMBL" id="QGKY02000164">
    <property type="protein sequence ID" value="KAF2592436.1"/>
    <property type="molecule type" value="Genomic_DNA"/>
</dbReference>
<comment type="caution">
    <text evidence="2">The sequence shown here is derived from an EMBL/GenBank/DDBJ whole genome shotgun (WGS) entry which is preliminary data.</text>
</comment>
<evidence type="ECO:0000256" key="1">
    <source>
        <dbReference type="SAM" id="MobiDB-lite"/>
    </source>
</evidence>
<gene>
    <name evidence="2" type="ORF">F2Q70_00045088</name>
</gene>
<name>A0A8S9KG55_BRACR</name>
<protein>
    <submittedName>
        <fullName evidence="2">Uncharacterized protein</fullName>
    </submittedName>
</protein>
<accession>A0A8S9KG55</accession>
<reference evidence="2" key="1">
    <citation type="submission" date="2019-12" db="EMBL/GenBank/DDBJ databases">
        <title>Genome sequencing and annotation of Brassica cretica.</title>
        <authorList>
            <person name="Studholme D.J."/>
            <person name="Sarris P.F."/>
        </authorList>
    </citation>
    <scope>NUCLEOTIDE SEQUENCE</scope>
    <source>
        <strain evidence="2">PFS-102/07</strain>
        <tissue evidence="2">Leaf</tissue>
    </source>
</reference>
<proteinExistence type="predicted"/>
<evidence type="ECO:0000313" key="2">
    <source>
        <dbReference type="EMBL" id="KAF2592436.1"/>
    </source>
</evidence>